<dbReference type="AlphaFoldDB" id="A0A0S4IQZ5"/>
<evidence type="ECO:0000256" key="2">
    <source>
        <dbReference type="ARBA" id="ARBA00022771"/>
    </source>
</evidence>
<evidence type="ECO:0000259" key="6">
    <source>
        <dbReference type="PROSITE" id="PS50103"/>
    </source>
</evidence>
<evidence type="ECO:0000256" key="1">
    <source>
        <dbReference type="ARBA" id="ARBA00022723"/>
    </source>
</evidence>
<keyword evidence="1 4" id="KW-0479">Metal-binding</keyword>
<dbReference type="EMBL" id="CYKH01000308">
    <property type="protein sequence ID" value="CUF36667.1"/>
    <property type="molecule type" value="Genomic_DNA"/>
</dbReference>
<reference evidence="8" key="1">
    <citation type="submission" date="2015-09" db="EMBL/GenBank/DDBJ databases">
        <authorList>
            <consortium name="Pathogen Informatics"/>
        </authorList>
    </citation>
    <scope>NUCLEOTIDE SEQUENCE [LARGE SCALE GENOMIC DNA]</scope>
    <source>
        <strain evidence="8">Lake Konstanz</strain>
    </source>
</reference>
<dbReference type="PROSITE" id="PS50103">
    <property type="entry name" value="ZF_C3H1"/>
    <property type="match status" value="2"/>
</dbReference>
<feature type="region of interest" description="Disordered" evidence="5">
    <location>
        <begin position="199"/>
        <end position="238"/>
    </location>
</feature>
<evidence type="ECO:0000313" key="8">
    <source>
        <dbReference type="Proteomes" id="UP000051952"/>
    </source>
</evidence>
<dbReference type="Proteomes" id="UP000051952">
    <property type="component" value="Unassembled WGS sequence"/>
</dbReference>
<feature type="compositionally biased region" description="Polar residues" evidence="5">
    <location>
        <begin position="1"/>
        <end position="19"/>
    </location>
</feature>
<evidence type="ECO:0000256" key="4">
    <source>
        <dbReference type="PROSITE-ProRule" id="PRU00723"/>
    </source>
</evidence>
<keyword evidence="8" id="KW-1185">Reference proteome</keyword>
<protein>
    <recommendedName>
        <fullName evidence="6">C3H1-type domain-containing protein</fullName>
    </recommendedName>
</protein>
<evidence type="ECO:0000256" key="5">
    <source>
        <dbReference type="SAM" id="MobiDB-lite"/>
    </source>
</evidence>
<proteinExistence type="predicted"/>
<feature type="domain" description="C3H1-type" evidence="6">
    <location>
        <begin position="73"/>
        <end position="96"/>
    </location>
</feature>
<dbReference type="VEuPathDB" id="TriTrypDB:BSAL_61840"/>
<accession>A0A0S4IQZ5</accession>
<feature type="compositionally biased region" description="Polar residues" evidence="5">
    <location>
        <begin position="215"/>
        <end position="238"/>
    </location>
</feature>
<keyword evidence="2 4" id="KW-0863">Zinc-finger</keyword>
<feature type="non-terminal residue" evidence="7">
    <location>
        <position position="1"/>
    </location>
</feature>
<evidence type="ECO:0000313" key="7">
    <source>
        <dbReference type="EMBL" id="CUF36667.1"/>
    </source>
</evidence>
<feature type="zinc finger region" description="C3H1-type" evidence="4">
    <location>
        <begin position="165"/>
        <end position="193"/>
    </location>
</feature>
<dbReference type="PANTHER" id="PTHR37562:SF5">
    <property type="entry name" value="C3H1-TYPE DOMAIN-CONTAINING PROTEIN"/>
    <property type="match status" value="1"/>
</dbReference>
<feature type="region of interest" description="Disordered" evidence="5">
    <location>
        <begin position="261"/>
        <end position="302"/>
    </location>
</feature>
<sequence length="302" mass="32236">TQLKSKPTKMSTTVPQTAARTPAKKASRNKLQQNAAERALTVYDTEMTHCFTVPQDRIAFAPTPANKDRQLCLCPQYSNSGFCPQGEACTEVHANVEGLEKMTIHINYAWKSAESVSYARLNPGETLSVLAPNNRPPLETLESELVLVTKGSLSRQQDPAANPPARPLSHCAHYYFNRICNRGEQCSFIHAVNIDPSSEEGQRAAAPQVVHRSTKAANSPSGDESTGGCSQSSNPSSASDVHISGKQCCLLPTSAAESLCSESGYTSDSSTCSGKTVGPISEASAVQSPAAPVQGNQPSKWR</sequence>
<feature type="compositionally biased region" description="Polar residues" evidence="5">
    <location>
        <begin position="261"/>
        <end position="274"/>
    </location>
</feature>
<dbReference type="OMA" id="PSECILA"/>
<dbReference type="SUPFAM" id="SSF90229">
    <property type="entry name" value="CCCH zinc finger"/>
    <property type="match status" value="1"/>
</dbReference>
<keyword evidence="3 4" id="KW-0862">Zinc</keyword>
<name>A0A0S4IQZ5_BODSA</name>
<dbReference type="InterPro" id="IPR000571">
    <property type="entry name" value="Znf_CCCH"/>
</dbReference>
<feature type="zinc finger region" description="C3H1-type" evidence="4">
    <location>
        <begin position="73"/>
        <end position="96"/>
    </location>
</feature>
<dbReference type="GO" id="GO:0008270">
    <property type="term" value="F:zinc ion binding"/>
    <property type="evidence" value="ECO:0007669"/>
    <property type="project" value="UniProtKB-KW"/>
</dbReference>
<dbReference type="InterPro" id="IPR036855">
    <property type="entry name" value="Znf_CCCH_sf"/>
</dbReference>
<gene>
    <name evidence="7" type="ORF">BSAL_61840</name>
</gene>
<feature type="domain" description="C3H1-type" evidence="6">
    <location>
        <begin position="165"/>
        <end position="193"/>
    </location>
</feature>
<dbReference type="PANTHER" id="PTHR37562">
    <property type="entry name" value="C3H1-TYPE DOMAIN-CONTAINING PROTEIN-RELATED"/>
    <property type="match status" value="1"/>
</dbReference>
<evidence type="ECO:0000256" key="3">
    <source>
        <dbReference type="ARBA" id="ARBA00022833"/>
    </source>
</evidence>
<feature type="region of interest" description="Disordered" evidence="5">
    <location>
        <begin position="1"/>
        <end position="33"/>
    </location>
</feature>
<organism evidence="7 8">
    <name type="scientific">Bodo saltans</name>
    <name type="common">Flagellated protozoan</name>
    <dbReference type="NCBI Taxonomy" id="75058"/>
    <lineage>
        <taxon>Eukaryota</taxon>
        <taxon>Discoba</taxon>
        <taxon>Euglenozoa</taxon>
        <taxon>Kinetoplastea</taxon>
        <taxon>Metakinetoplastina</taxon>
        <taxon>Eubodonida</taxon>
        <taxon>Bodonidae</taxon>
        <taxon>Bodo</taxon>
    </lineage>
</organism>